<evidence type="ECO:0000313" key="5">
    <source>
        <dbReference type="Proteomes" id="UP000326202"/>
    </source>
</evidence>
<dbReference type="PANTHER" id="PTHR34295">
    <property type="entry name" value="BIOTIN TRANSPORTER BIOY"/>
    <property type="match status" value="1"/>
</dbReference>
<evidence type="ECO:0000256" key="2">
    <source>
        <dbReference type="PIRNR" id="PIRNR016661"/>
    </source>
</evidence>
<feature type="transmembrane region" description="Helical" evidence="3">
    <location>
        <begin position="48"/>
        <end position="69"/>
    </location>
</feature>
<dbReference type="KEGG" id="htq:FRZ44_06630"/>
<dbReference type="RefSeq" id="WP_151175834.1">
    <property type="nucleotide sequence ID" value="NZ_CP042906.1"/>
</dbReference>
<accession>A0A5J6MGJ7</accession>
<gene>
    <name evidence="4" type="ORF">FRZ44_06630</name>
</gene>
<feature type="transmembrane region" description="Helical" evidence="3">
    <location>
        <begin position="137"/>
        <end position="157"/>
    </location>
</feature>
<dbReference type="GO" id="GO:0005886">
    <property type="term" value="C:plasma membrane"/>
    <property type="evidence" value="ECO:0007669"/>
    <property type="project" value="UniProtKB-SubCell"/>
</dbReference>
<dbReference type="GO" id="GO:0015225">
    <property type="term" value="F:biotin transmembrane transporter activity"/>
    <property type="evidence" value="ECO:0007669"/>
    <property type="project" value="UniProtKB-UniRule"/>
</dbReference>
<keyword evidence="2" id="KW-1003">Cell membrane</keyword>
<evidence type="ECO:0000256" key="1">
    <source>
        <dbReference type="ARBA" id="ARBA00010692"/>
    </source>
</evidence>
<feature type="transmembrane region" description="Helical" evidence="3">
    <location>
        <begin position="177"/>
        <end position="194"/>
    </location>
</feature>
<comment type="similarity">
    <text evidence="1 2">Belongs to the BioY family.</text>
</comment>
<dbReference type="PANTHER" id="PTHR34295:SF1">
    <property type="entry name" value="BIOTIN TRANSPORTER BIOY"/>
    <property type="match status" value="1"/>
</dbReference>
<protein>
    <recommendedName>
        <fullName evidence="2">Biotin transporter</fullName>
    </recommendedName>
</protein>
<dbReference type="EMBL" id="CP042906">
    <property type="protein sequence ID" value="QEX15380.1"/>
    <property type="molecule type" value="Genomic_DNA"/>
</dbReference>
<keyword evidence="3" id="KW-0812">Transmembrane</keyword>
<evidence type="ECO:0000256" key="3">
    <source>
        <dbReference type="SAM" id="Phobius"/>
    </source>
</evidence>
<evidence type="ECO:0000313" key="4">
    <source>
        <dbReference type="EMBL" id="QEX15380.1"/>
    </source>
</evidence>
<dbReference type="Gene3D" id="1.10.1760.20">
    <property type="match status" value="1"/>
</dbReference>
<keyword evidence="2" id="KW-0813">Transport</keyword>
<reference evidence="4 5" key="1">
    <citation type="submission" date="2019-08" db="EMBL/GenBank/DDBJ databases">
        <title>Hyperibacter terrae gen. nov., sp. nov. and Hyperibacter viscosus sp. nov., two new members in the family Rhodospirillaceae isolated from the rhizosphere of Hypericum perforatum.</title>
        <authorList>
            <person name="Noviana Z."/>
        </authorList>
    </citation>
    <scope>NUCLEOTIDE SEQUENCE [LARGE SCALE GENOMIC DNA]</scope>
    <source>
        <strain evidence="4 5">R5913</strain>
    </source>
</reference>
<proteinExistence type="inferred from homology"/>
<keyword evidence="2 3" id="KW-0472">Membrane</keyword>
<keyword evidence="3" id="KW-1133">Transmembrane helix</keyword>
<dbReference type="Pfam" id="PF02632">
    <property type="entry name" value="BioY"/>
    <property type="match status" value="1"/>
</dbReference>
<dbReference type="PIRSF" id="PIRSF016661">
    <property type="entry name" value="BioY"/>
    <property type="match status" value="1"/>
</dbReference>
<comment type="subcellular location">
    <subcellularLocation>
        <location evidence="2">Cell membrane</location>
        <topology evidence="2">Multi-pass membrane protein</topology>
    </subcellularLocation>
</comment>
<dbReference type="InterPro" id="IPR003784">
    <property type="entry name" value="BioY"/>
</dbReference>
<name>A0A5J6MGJ7_9PROT</name>
<feature type="transmembrane region" description="Helical" evidence="3">
    <location>
        <begin position="23"/>
        <end position="42"/>
    </location>
</feature>
<dbReference type="OrthoDB" id="9803495at2"/>
<dbReference type="AlphaFoldDB" id="A0A5J6MGJ7"/>
<organism evidence="4 5">
    <name type="scientific">Hypericibacter terrae</name>
    <dbReference type="NCBI Taxonomy" id="2602015"/>
    <lineage>
        <taxon>Bacteria</taxon>
        <taxon>Pseudomonadati</taxon>
        <taxon>Pseudomonadota</taxon>
        <taxon>Alphaproteobacteria</taxon>
        <taxon>Rhodospirillales</taxon>
        <taxon>Dongiaceae</taxon>
        <taxon>Hypericibacter</taxon>
    </lineage>
</organism>
<keyword evidence="5" id="KW-1185">Reference proteome</keyword>
<dbReference type="Proteomes" id="UP000326202">
    <property type="component" value="Chromosome"/>
</dbReference>
<sequence>MQAVQTLQPTLASALWPSSTKSGALRAAVLMVLGTVALWLSAKIQVPLIPVPITMQTLVVLVIGVAYGWKLGGATVLLYLAEGAVGLPVFAGNWSEGGGFHHLYGPTAGYLVGFAVAAAICGALAERGWDRSLLKAGAAMVIGNLVIYALGLTWLAIQIGLGDALKYGLVPFLVGDALKIALGACLLPATWRLIGRGKK</sequence>
<feature type="transmembrane region" description="Helical" evidence="3">
    <location>
        <begin position="107"/>
        <end position="125"/>
    </location>
</feature>